<dbReference type="SMART" id="SM00355">
    <property type="entry name" value="ZnF_C2H2"/>
    <property type="match status" value="4"/>
</dbReference>
<feature type="compositionally biased region" description="Basic and acidic residues" evidence="11">
    <location>
        <begin position="740"/>
        <end position="754"/>
    </location>
</feature>
<reference evidence="13" key="1">
    <citation type="submission" date="2025-08" db="UniProtKB">
        <authorList>
            <consortium name="Ensembl"/>
        </authorList>
    </citation>
    <scope>IDENTIFICATION</scope>
</reference>
<dbReference type="InterPro" id="IPR051969">
    <property type="entry name" value="Zinc-finger_DNA-bd_regulators"/>
</dbReference>
<feature type="compositionally biased region" description="Pro residues" evidence="11">
    <location>
        <begin position="993"/>
        <end position="1005"/>
    </location>
</feature>
<feature type="compositionally biased region" description="Polar residues" evidence="11">
    <location>
        <begin position="244"/>
        <end position="262"/>
    </location>
</feature>
<dbReference type="GO" id="GO:0008270">
    <property type="term" value="F:zinc ion binding"/>
    <property type="evidence" value="ECO:0007669"/>
    <property type="project" value="UniProtKB-KW"/>
</dbReference>
<evidence type="ECO:0000256" key="1">
    <source>
        <dbReference type="ARBA" id="ARBA00004123"/>
    </source>
</evidence>
<keyword evidence="5 10" id="KW-0863">Zinc-finger</keyword>
<dbReference type="PROSITE" id="PS50157">
    <property type="entry name" value="ZINC_FINGER_C2H2_2"/>
    <property type="match status" value="4"/>
</dbReference>
<feature type="region of interest" description="Disordered" evidence="11">
    <location>
        <begin position="357"/>
        <end position="396"/>
    </location>
</feature>
<dbReference type="InterPro" id="IPR036236">
    <property type="entry name" value="Znf_C2H2_sf"/>
</dbReference>
<feature type="region of interest" description="Disordered" evidence="11">
    <location>
        <begin position="737"/>
        <end position="833"/>
    </location>
</feature>
<dbReference type="PANTHER" id="PTHR45944:SF2">
    <property type="entry name" value="SCHNURRI, ISOFORM F"/>
    <property type="match status" value="1"/>
</dbReference>
<feature type="region of interest" description="Disordered" evidence="11">
    <location>
        <begin position="855"/>
        <end position="1005"/>
    </location>
</feature>
<evidence type="ECO:0000313" key="13">
    <source>
        <dbReference type="Ensembl" id="ENSPMAP00000004139.1"/>
    </source>
</evidence>
<feature type="region of interest" description="Disordered" evidence="11">
    <location>
        <begin position="475"/>
        <end position="502"/>
    </location>
</feature>
<reference evidence="13" key="2">
    <citation type="submission" date="2025-09" db="UniProtKB">
        <authorList>
            <consortium name="Ensembl"/>
        </authorList>
    </citation>
    <scope>IDENTIFICATION</scope>
</reference>
<evidence type="ECO:0000256" key="2">
    <source>
        <dbReference type="ARBA" id="ARBA00022553"/>
    </source>
</evidence>
<dbReference type="PANTHER" id="PTHR45944">
    <property type="entry name" value="SCHNURRI, ISOFORM F"/>
    <property type="match status" value="1"/>
</dbReference>
<dbReference type="OMA" id="EDRGPPN"/>
<dbReference type="SUPFAM" id="SSF57667">
    <property type="entry name" value="beta-beta-alpha zinc fingers"/>
    <property type="match status" value="2"/>
</dbReference>
<dbReference type="Ensembl" id="ENSPMAT00000004156.1">
    <property type="protein sequence ID" value="ENSPMAP00000004139.1"/>
    <property type="gene ID" value="ENSPMAG00000003790.1"/>
</dbReference>
<evidence type="ECO:0000256" key="10">
    <source>
        <dbReference type="PROSITE-ProRule" id="PRU00042"/>
    </source>
</evidence>
<dbReference type="FunFam" id="3.30.160.60:FF:000033">
    <property type="entry name" value="Immunodeficiency virus type I enhancer binding protein 1"/>
    <property type="match status" value="1"/>
</dbReference>
<feature type="domain" description="C2H2-type" evidence="12">
    <location>
        <begin position="47"/>
        <end position="70"/>
    </location>
</feature>
<dbReference type="STRING" id="7757.ENSPMAP00000004139"/>
<evidence type="ECO:0000256" key="7">
    <source>
        <dbReference type="ARBA" id="ARBA00023015"/>
    </source>
</evidence>
<evidence type="ECO:0000256" key="11">
    <source>
        <dbReference type="SAM" id="MobiDB-lite"/>
    </source>
</evidence>
<keyword evidence="2" id="KW-0597">Phosphoprotein</keyword>
<feature type="region of interest" description="Disordered" evidence="11">
    <location>
        <begin position="73"/>
        <end position="140"/>
    </location>
</feature>
<name>S4RG07_PETMA</name>
<feature type="compositionally biased region" description="Polar residues" evidence="11">
    <location>
        <begin position="965"/>
        <end position="985"/>
    </location>
</feature>
<evidence type="ECO:0000256" key="6">
    <source>
        <dbReference type="ARBA" id="ARBA00022833"/>
    </source>
</evidence>
<comment type="subcellular location">
    <subcellularLocation>
        <location evidence="1">Nucleus</location>
    </subcellularLocation>
</comment>
<sequence>EQVTDLLRKERRPKKPGKYICSYCGRACAKPSVLQKHIRSHTGERPYPCAPCGFSFKTKSNLYKHRKSHAHALKAGAGPSGDEGEGAFLESGSVDEQEGRSEGDETTDSEDESGLEEMAQASSSMGPEPPTMTSKNVAVPPTYPAEAEGKWVGSLAAATCLQPVGMVPEHGMVVPSQPPAPRSRSPKLHEATRERPTTCHPGEHQAVRQKLAWTLKLAERKRLESDQVQGLQRQPRCPPHPSLQLLSPMSKSSTDSGYFSRSESAEHQGSPPGAAPAMTYREMVLGKNVPPGLRGTDAYVSAAVAETVARPGQGKLPLEKRLIEEHISRLILHNEAVMDDKELDSVKPRRMSWSRRGSFDFSKQHPECDPDTSRGSNPRHRLADEHHRPPHGHASSICPEAARWSAEAAPLNRSNSTPATPGYAGRAEATGRLPGPSRSSRSFDEATPPRGKAQPYPGHQRTLVRQKAIEVPLAGESQAAPPPEFSELKSVSMDEGKRGRSLGETLTRRYRSLEESYSQEESAENDAFLQVRRRKGSIFKVSAVASEGVVGVRKRRKEKTAGEEEESPPEKPTAPLHGHFLTSWQQTVPASSSAPAHLHREHYASASLSSAPAERGGEPARGGEDIHSAVERALEAVPAVMRTGSKEISVIQHTKSLSRPSSFERAESVEATQGEGEPTTQSSGVSLLKESSTGQYERAEGAETQGITFSVPYQQQQQQQPVQQTTLLVPEILVTEDTDKDPTEAAMKEQEKAAQEFQWPQRSETLSKLPAEKLPPKKKRLRLADLQHSSNESSTESSSLSRSMSGESSSISRGSSFSASFERDDTATKAQSAVAANVAAGAIVAAASKPSEFLTVPSAHHHREVKEMCRSSSEQGPAPEQPVQLSETRSKSLDYGSGTQHPAPTAPAVTSTAAIGTSRRRGILVRQASLSGSPDSPEPALPQGETSSRPSWRSEASDTKEQHVQRTSSTGMSPRTPEQSASPKPSASRRDAQPPPAQRMFVPPPPAPILISSALGHLPAVGTLQPVYSLSHLHLPLSLPAMPLHRHQLPLHFQIPQAPSPPPLQRVYGCPLKIPVVQGLSTLSHLQLPLQQLGVPRFHVPQIAVQTNVPFIIPAPPSYAQHAFVPRELSDAKGSGSPLFQAALGRGFTPLHPLHLPRMSQAIVATEHPRLLTPVTSLMVPVRIQTPFPSYSYSMYTTLSQMLVTQAQSRPQPVVICQWNNRQLVSGALGPRPRPGRATASPHVSPITPASPASPSHQLLSEKMQLSSLPVSGLEGVSEMPLPVAGKRMLSPASSFEIAMEIRGQNQKRAKEEDHSVGSEEGIERASEPERVKASSPVRSRPPTLVRQHCTTKTLESSSTTPVNSTRDLASTDSFSKLEVSVVLEQVTQGEETDKECKPSISTQVLPSVRFTSNMPPAPDTAYDDLLPGKCSPPKSTPPIEIVISDMAGTATEVSTSLCMQEIGREQAVSADARDVPNLQPTTTVTWCFLVNCRPSPVPQDENTESVYASWGRDLDHRGNCNPLGLSTKAALGLLCSRQRTTMSIYTSTMITPARADQMVQSSQWKPGLEWPGGAQHLFSKALSRNNFGNLVRQREAGDSAAEACDPTGPRPKSNRIRIFKGGYKSNEEYVYVRGRGRGKYVCEECGIRCKKPSMLRKHIRTHTDLRPYSCRVCCFAFKTKGNLTKHMKSKAHSKKCLEVGVNPTLLEDQLEED</sequence>
<accession>S4RG07</accession>
<dbReference type="PROSITE" id="PS00028">
    <property type="entry name" value="ZINC_FINGER_C2H2_1"/>
    <property type="match status" value="3"/>
</dbReference>
<feature type="compositionally biased region" description="Acidic residues" evidence="11">
    <location>
        <begin position="104"/>
        <end position="115"/>
    </location>
</feature>
<feature type="compositionally biased region" description="Basic and acidic residues" evidence="11">
    <location>
        <begin position="1309"/>
        <end position="1333"/>
    </location>
</feature>
<keyword evidence="6" id="KW-0862">Zinc</keyword>
<dbReference type="GeneTree" id="ENSGT00940000157218"/>
<evidence type="ECO:0000256" key="3">
    <source>
        <dbReference type="ARBA" id="ARBA00022723"/>
    </source>
</evidence>
<dbReference type="HOGENOM" id="CLU_000719_2_0_1"/>
<feature type="region of interest" description="Disordered" evidence="11">
    <location>
        <begin position="651"/>
        <end position="702"/>
    </location>
</feature>
<feature type="compositionally biased region" description="Basic and acidic residues" evidence="11">
    <location>
        <begin position="955"/>
        <end position="964"/>
    </location>
</feature>
<evidence type="ECO:0000256" key="8">
    <source>
        <dbReference type="ARBA" id="ARBA00023163"/>
    </source>
</evidence>
<keyword evidence="4" id="KW-0677">Repeat</keyword>
<feature type="compositionally biased region" description="Low complexity" evidence="11">
    <location>
        <begin position="902"/>
        <end position="914"/>
    </location>
</feature>
<protein>
    <submittedName>
        <fullName evidence="13">HIVEP zinc finger 3</fullName>
    </submittedName>
</protein>
<feature type="region of interest" description="Disordered" evidence="11">
    <location>
        <begin position="1228"/>
        <end position="1258"/>
    </location>
</feature>
<keyword evidence="3" id="KW-0479">Metal-binding</keyword>
<feature type="compositionally biased region" description="Low complexity" evidence="11">
    <location>
        <begin position="789"/>
        <end position="820"/>
    </location>
</feature>
<feature type="domain" description="C2H2-type" evidence="12">
    <location>
        <begin position="19"/>
        <end position="46"/>
    </location>
</feature>
<dbReference type="GO" id="GO:0005634">
    <property type="term" value="C:nucleus"/>
    <property type="evidence" value="ECO:0007669"/>
    <property type="project" value="UniProtKB-SubCell"/>
</dbReference>
<feature type="region of interest" description="Disordered" evidence="11">
    <location>
        <begin position="171"/>
        <end position="207"/>
    </location>
</feature>
<feature type="compositionally biased region" description="Polar residues" evidence="11">
    <location>
        <begin position="651"/>
        <end position="661"/>
    </location>
</feature>
<dbReference type="GO" id="GO:0000978">
    <property type="term" value="F:RNA polymerase II cis-regulatory region sequence-specific DNA binding"/>
    <property type="evidence" value="ECO:0007669"/>
    <property type="project" value="TreeGrafter"/>
</dbReference>
<feature type="compositionally biased region" description="Polar residues" evidence="11">
    <location>
        <begin position="1349"/>
        <end position="1370"/>
    </location>
</feature>
<dbReference type="InterPro" id="IPR013087">
    <property type="entry name" value="Znf_C2H2_type"/>
</dbReference>
<keyword evidence="9" id="KW-0539">Nucleus</keyword>
<keyword evidence="7" id="KW-0805">Transcription regulation</keyword>
<dbReference type="Pfam" id="PF00096">
    <property type="entry name" value="zf-C2H2"/>
    <property type="match status" value="3"/>
</dbReference>
<feature type="compositionally biased region" description="Low complexity" evidence="11">
    <location>
        <begin position="1245"/>
        <end position="1256"/>
    </location>
</feature>
<feature type="domain" description="C2H2-type" evidence="12">
    <location>
        <begin position="1641"/>
        <end position="1668"/>
    </location>
</feature>
<evidence type="ECO:0000256" key="9">
    <source>
        <dbReference type="ARBA" id="ARBA00023242"/>
    </source>
</evidence>
<dbReference type="FunFam" id="3.30.160.60:FF:000083">
    <property type="entry name" value="Immunodeficiency virus type I enhancer binding protein 1"/>
    <property type="match status" value="1"/>
</dbReference>
<proteinExistence type="predicted"/>
<feature type="compositionally biased region" description="Polar residues" evidence="11">
    <location>
        <begin position="120"/>
        <end position="136"/>
    </location>
</feature>
<keyword evidence="8" id="KW-0804">Transcription</keyword>
<feature type="compositionally biased region" description="Basic and acidic residues" evidence="11">
    <location>
        <begin position="362"/>
        <end position="372"/>
    </location>
</feature>
<feature type="region of interest" description="Disordered" evidence="11">
    <location>
        <begin position="408"/>
        <end position="461"/>
    </location>
</feature>
<feature type="compositionally biased region" description="Polar residues" evidence="11">
    <location>
        <begin position="678"/>
        <end position="695"/>
    </location>
</feature>
<feature type="region of interest" description="Disordered" evidence="11">
    <location>
        <begin position="550"/>
        <end position="577"/>
    </location>
</feature>
<feature type="region of interest" description="Disordered" evidence="11">
    <location>
        <begin position="1304"/>
        <end position="1370"/>
    </location>
</feature>
<evidence type="ECO:0000259" key="12">
    <source>
        <dbReference type="PROSITE" id="PS50157"/>
    </source>
</evidence>
<dbReference type="GO" id="GO:0000981">
    <property type="term" value="F:DNA-binding transcription factor activity, RNA polymerase II-specific"/>
    <property type="evidence" value="ECO:0007669"/>
    <property type="project" value="TreeGrafter"/>
</dbReference>
<feature type="region of interest" description="Disordered" evidence="11">
    <location>
        <begin position="224"/>
        <end position="276"/>
    </location>
</feature>
<dbReference type="Gene3D" id="3.30.160.60">
    <property type="entry name" value="Classic Zinc Finger"/>
    <property type="match status" value="4"/>
</dbReference>
<evidence type="ECO:0000256" key="5">
    <source>
        <dbReference type="ARBA" id="ARBA00022771"/>
    </source>
</evidence>
<organism evidence="13">
    <name type="scientific">Petromyzon marinus</name>
    <name type="common">Sea lamprey</name>
    <dbReference type="NCBI Taxonomy" id="7757"/>
    <lineage>
        <taxon>Eukaryota</taxon>
        <taxon>Metazoa</taxon>
        <taxon>Chordata</taxon>
        <taxon>Craniata</taxon>
        <taxon>Vertebrata</taxon>
        <taxon>Cyclostomata</taxon>
        <taxon>Hyperoartia</taxon>
        <taxon>Petromyzontiformes</taxon>
        <taxon>Petromyzontidae</taxon>
        <taxon>Petromyzon</taxon>
    </lineage>
</organism>
<evidence type="ECO:0000256" key="4">
    <source>
        <dbReference type="ARBA" id="ARBA00022737"/>
    </source>
</evidence>
<feature type="compositionally biased region" description="Basic and acidic residues" evidence="11">
    <location>
        <begin position="187"/>
        <end position="206"/>
    </location>
</feature>
<feature type="domain" description="C2H2-type" evidence="12">
    <location>
        <begin position="1669"/>
        <end position="1694"/>
    </location>
</feature>